<sequence length="434" mass="46390">MSTERFVVLGLAHVRAGWFVEVSRWSTSGVAPIEFVKCVSVDEVRGRLAGARAVSAVLLDAQRTGVDRDLLAAAGDAGAAVIVIGDDRRDWIALGAAAQLPSQFSRRELVDTLTACASPISRTDLRVEHRAEAVDVGWRGSLIAVTGPGGAGASTVAMALAQSLAGDARNLGLVLLADLALDADLAMLHDARDVVPGVQEMVEAFRSGTLDPEGVRALTFSVVDRGYHLLLGLRNHRDWTAIRPRAFDVALDALRRTFRVVVADVDHDVEGHERTGSLEVEDRNVLARTTATSADLVVVVGQPGTKGLHSLVRCVHRLIEHGVDGERIVPVFNRVGHTVRHRAELSRAFAQLTDTGQDVALASPLFIPERRGLDSLITQAAPLPRALTRPVGVAISALLDRRVPKAPVWSDAPERIAVGSLGTRFEAAEDGSAW</sequence>
<gene>
    <name evidence="1" type="ORF">UFOPK3139_00552</name>
</gene>
<dbReference type="EMBL" id="CAFABA010000014">
    <property type="protein sequence ID" value="CAB4818541.1"/>
    <property type="molecule type" value="Genomic_DNA"/>
</dbReference>
<evidence type="ECO:0000313" key="1">
    <source>
        <dbReference type="EMBL" id="CAB4818541.1"/>
    </source>
</evidence>
<accession>A0A6J6Z9W3</accession>
<dbReference type="Gene3D" id="3.40.50.300">
    <property type="entry name" value="P-loop containing nucleotide triphosphate hydrolases"/>
    <property type="match status" value="1"/>
</dbReference>
<dbReference type="SUPFAM" id="SSF52540">
    <property type="entry name" value="P-loop containing nucleoside triphosphate hydrolases"/>
    <property type="match status" value="1"/>
</dbReference>
<name>A0A6J6Z9W3_9ZZZZ</name>
<dbReference type="InterPro" id="IPR027417">
    <property type="entry name" value="P-loop_NTPase"/>
</dbReference>
<protein>
    <submittedName>
        <fullName evidence="1">Unannotated protein</fullName>
    </submittedName>
</protein>
<organism evidence="1">
    <name type="scientific">freshwater metagenome</name>
    <dbReference type="NCBI Taxonomy" id="449393"/>
    <lineage>
        <taxon>unclassified sequences</taxon>
        <taxon>metagenomes</taxon>
        <taxon>ecological metagenomes</taxon>
    </lineage>
</organism>
<dbReference type="AlphaFoldDB" id="A0A6J6Z9W3"/>
<proteinExistence type="predicted"/>
<reference evidence="1" key="1">
    <citation type="submission" date="2020-05" db="EMBL/GenBank/DDBJ databases">
        <authorList>
            <person name="Chiriac C."/>
            <person name="Salcher M."/>
            <person name="Ghai R."/>
            <person name="Kavagutti S V."/>
        </authorList>
    </citation>
    <scope>NUCLEOTIDE SEQUENCE</scope>
</reference>